<gene>
    <name evidence="2" type="ORF">ACFPP6_08720</name>
</gene>
<dbReference type="SUPFAM" id="SSF54593">
    <property type="entry name" value="Glyoxalase/Bleomycin resistance protein/Dihydroxybiphenyl dioxygenase"/>
    <property type="match status" value="1"/>
</dbReference>
<dbReference type="InterPro" id="IPR029068">
    <property type="entry name" value="Glyas_Bleomycin-R_OHBP_Dase"/>
</dbReference>
<evidence type="ECO:0000313" key="2">
    <source>
        <dbReference type="EMBL" id="MFC5144754.1"/>
    </source>
</evidence>
<reference evidence="3" key="1">
    <citation type="journal article" date="2019" name="Int. J. Syst. Evol. Microbiol.">
        <title>The Global Catalogue of Microorganisms (GCM) 10K type strain sequencing project: providing services to taxonomists for standard genome sequencing and annotation.</title>
        <authorList>
            <consortium name="The Broad Institute Genomics Platform"/>
            <consortium name="The Broad Institute Genome Sequencing Center for Infectious Disease"/>
            <person name="Wu L."/>
            <person name="Ma J."/>
        </authorList>
    </citation>
    <scope>NUCLEOTIDE SEQUENCE [LARGE SCALE GENOMIC DNA]</scope>
    <source>
        <strain evidence="3">CGMCC 4.1641</strain>
    </source>
</reference>
<protein>
    <submittedName>
        <fullName evidence="2">VOC family protein</fullName>
    </submittedName>
</protein>
<accession>A0ABV9ZTL4</accession>
<dbReference type="RefSeq" id="WP_382038798.1">
    <property type="nucleotide sequence ID" value="NZ_JBHSKJ010000004.1"/>
</dbReference>
<dbReference type="EMBL" id="JBHSKJ010000004">
    <property type="protein sequence ID" value="MFC5144754.1"/>
    <property type="molecule type" value="Genomic_DNA"/>
</dbReference>
<evidence type="ECO:0000256" key="1">
    <source>
        <dbReference type="SAM" id="MobiDB-lite"/>
    </source>
</evidence>
<dbReference type="CDD" id="cd06587">
    <property type="entry name" value="VOC"/>
    <property type="match status" value="1"/>
</dbReference>
<comment type="caution">
    <text evidence="2">The sequence shown here is derived from an EMBL/GenBank/DDBJ whole genome shotgun (WGS) entry which is preliminary data.</text>
</comment>
<sequence>MTTDGIEGFLVETRNYGATAAFWKSLGFENVLETDHGSGHWSHPAGGPYVFIVEQHERELATHPVLKVADAEAFAPDRAPEFAQQFTPTHWGVQQALVRDPDGRIVALESPLRDRSDSNKSNKSNDGNDGTEGHRHG</sequence>
<organism evidence="2 3">
    <name type="scientific">Streptomyces aureoversilis</name>
    <dbReference type="NCBI Taxonomy" id="67277"/>
    <lineage>
        <taxon>Bacteria</taxon>
        <taxon>Bacillati</taxon>
        <taxon>Actinomycetota</taxon>
        <taxon>Actinomycetes</taxon>
        <taxon>Kitasatosporales</taxon>
        <taxon>Streptomycetaceae</taxon>
        <taxon>Streptomyces</taxon>
    </lineage>
</organism>
<name>A0ABV9ZTL4_9ACTN</name>
<dbReference type="Gene3D" id="3.10.180.10">
    <property type="entry name" value="2,3-Dihydroxybiphenyl 1,2-Dioxygenase, domain 1"/>
    <property type="match status" value="1"/>
</dbReference>
<proteinExistence type="predicted"/>
<feature type="region of interest" description="Disordered" evidence="1">
    <location>
        <begin position="109"/>
        <end position="137"/>
    </location>
</feature>
<evidence type="ECO:0000313" key="3">
    <source>
        <dbReference type="Proteomes" id="UP001596222"/>
    </source>
</evidence>
<dbReference type="Proteomes" id="UP001596222">
    <property type="component" value="Unassembled WGS sequence"/>
</dbReference>
<keyword evidence="3" id="KW-1185">Reference proteome</keyword>
<feature type="compositionally biased region" description="Basic and acidic residues" evidence="1">
    <location>
        <begin position="111"/>
        <end position="120"/>
    </location>
</feature>